<dbReference type="Gene3D" id="3.90.320.10">
    <property type="match status" value="1"/>
</dbReference>
<gene>
    <name evidence="17" type="ORF">J2T57_001228</name>
</gene>
<keyword evidence="7 14" id="KW-0067">ATP-binding</keyword>
<dbReference type="InterPro" id="IPR000212">
    <property type="entry name" value="DNA_helicase_UvrD/REP"/>
</dbReference>
<evidence type="ECO:0000313" key="17">
    <source>
        <dbReference type="EMBL" id="MCP1674126.1"/>
    </source>
</evidence>
<dbReference type="RefSeq" id="WP_253475800.1">
    <property type="nucleotide sequence ID" value="NZ_JALJXV010000003.1"/>
</dbReference>
<evidence type="ECO:0000256" key="11">
    <source>
        <dbReference type="ARBA" id="ARBA00034617"/>
    </source>
</evidence>
<evidence type="ECO:0000256" key="12">
    <source>
        <dbReference type="ARBA" id="ARBA00034808"/>
    </source>
</evidence>
<evidence type="ECO:0000256" key="6">
    <source>
        <dbReference type="ARBA" id="ARBA00022839"/>
    </source>
</evidence>
<dbReference type="InterPro" id="IPR014016">
    <property type="entry name" value="UvrD-like_ATP-bd"/>
</dbReference>
<evidence type="ECO:0000256" key="13">
    <source>
        <dbReference type="ARBA" id="ARBA00048988"/>
    </source>
</evidence>
<dbReference type="PANTHER" id="PTHR11070">
    <property type="entry name" value="UVRD / RECB / PCRA DNA HELICASE FAMILY MEMBER"/>
    <property type="match status" value="1"/>
</dbReference>
<evidence type="ECO:0000313" key="18">
    <source>
        <dbReference type="Proteomes" id="UP001205843"/>
    </source>
</evidence>
<dbReference type="GO" id="GO:0005829">
    <property type="term" value="C:cytosol"/>
    <property type="evidence" value="ECO:0007669"/>
    <property type="project" value="TreeGrafter"/>
</dbReference>
<dbReference type="GO" id="GO:0043138">
    <property type="term" value="F:3'-5' DNA helicase activity"/>
    <property type="evidence" value="ECO:0007669"/>
    <property type="project" value="UniProtKB-EC"/>
</dbReference>
<comment type="catalytic activity">
    <reaction evidence="11">
        <text>Couples ATP hydrolysis with the unwinding of duplex DNA by translocating in the 3'-5' direction.</text>
        <dbReference type="EC" id="5.6.2.4"/>
    </reaction>
</comment>
<dbReference type="PROSITE" id="PS51198">
    <property type="entry name" value="UVRD_HELICASE_ATP_BIND"/>
    <property type="match status" value="1"/>
</dbReference>
<name>A0AAE3G3N0_9GAMM</name>
<organism evidence="17 18">
    <name type="scientific">Natronocella acetinitrilica</name>
    <dbReference type="NCBI Taxonomy" id="414046"/>
    <lineage>
        <taxon>Bacteria</taxon>
        <taxon>Pseudomonadati</taxon>
        <taxon>Pseudomonadota</taxon>
        <taxon>Gammaproteobacteria</taxon>
        <taxon>Chromatiales</taxon>
        <taxon>Ectothiorhodospiraceae</taxon>
        <taxon>Natronocella</taxon>
    </lineage>
</organism>
<comment type="catalytic activity">
    <reaction evidence="13">
        <text>ATP + H2O = ADP + phosphate + H(+)</text>
        <dbReference type="Rhea" id="RHEA:13065"/>
        <dbReference type="ChEBI" id="CHEBI:15377"/>
        <dbReference type="ChEBI" id="CHEBI:15378"/>
        <dbReference type="ChEBI" id="CHEBI:30616"/>
        <dbReference type="ChEBI" id="CHEBI:43474"/>
        <dbReference type="ChEBI" id="CHEBI:456216"/>
        <dbReference type="EC" id="5.6.2.4"/>
    </reaction>
</comment>
<evidence type="ECO:0000256" key="5">
    <source>
        <dbReference type="ARBA" id="ARBA00022806"/>
    </source>
</evidence>
<evidence type="ECO:0000256" key="10">
    <source>
        <dbReference type="ARBA" id="ARBA00023235"/>
    </source>
</evidence>
<evidence type="ECO:0000256" key="2">
    <source>
        <dbReference type="ARBA" id="ARBA00022741"/>
    </source>
</evidence>
<keyword evidence="2 14" id="KW-0547">Nucleotide-binding</keyword>
<dbReference type="Pfam" id="PF12705">
    <property type="entry name" value="PDDEXK_1"/>
    <property type="match status" value="1"/>
</dbReference>
<evidence type="ECO:0000256" key="3">
    <source>
        <dbReference type="ARBA" id="ARBA00022763"/>
    </source>
</evidence>
<accession>A0AAE3G3N0</accession>
<keyword evidence="9" id="KW-0234">DNA repair</keyword>
<protein>
    <recommendedName>
        <fullName evidence="12">DNA 3'-5' helicase</fullName>
        <ecNumber evidence="12">5.6.2.4</ecNumber>
    </recommendedName>
</protein>
<sequence length="1059" mass="115022">MSIESRLRVVPAGAGSGKTYTIQQTLGAWLESGAVAPDRIIAVTFTEAAAAELRERIRSQLLGAGRLEDALRLEESCITTIHGFGLRVIKEYAFEAGISPLPRLLTNDEADVLIRRSLARTDRAREITDNLSAFGYTYNPGTGKGPEEIFRDHLRTVITRLRYIGARGRDAAVQGDAANWITARYGAAADGEALTGALRAAVSALLAEFPESLESLGNSPTAERELRRDYQGLRRAAEPGVLARDFRLWKGLQSLRKSKRGNPMPEGYDALAEAVEAAAARLGEHPGPLAHALTQCAGLIGASQEALDHYAHDKQQTGLIDYADMIVLANTLLAEREDIREAIRARYDCLIIDEFQDTSPIQFSLLWQLAQVGLPALIVGDIKQAIMGFQGGDARLFDALIKNAGAEVTPLTNNWRSQPRIMDFVNAVGASLFGEDYQALTPKASTSHLGALDVICFSGKLARGVSADVCHARNTAERLKELLDDPDARVVDRKSGVERRLRGSDIAVLCPRHRQLQVYAEVLRAFGIRVRLPQQHWFESRVVQIIDHALAYLAEPGDRHAALYLAVTELGSLTLEEGLAALATSGGVRSPVLERLDAVRERISRDATVEAVVSAAIGALALYRAVLLWPDAEQARANIVRFEGEAFEYRRQAREALSSAGFFGDGVQSFRGWLRTRIESDLASNRQPDARFIDEEAVELTTWHSAKGREWPVVAVCGLANKVEADAPSFDLGYADFSDLSGLLEQAVLEFSPRFEDKGAQARFTEPLQVAREAETARLLYVALTRARDKLVLEWPAYKAGHSGVSLWSLLAERGGIEIADSAVVIGETRCPAHVIDATMDDALPDEAPAPRLKDFGLRAIERFEAPAALTPDAVTPSSVHAAPRRGGVAAVRTARYPMPSEASALEGEGAALGTLLHAAHELIAPRLADPAQARAEAVRIAGEEAADALVRRVEAFERWLREALAPQAIAREIPVIGLTQAGSVVHGKSDLLAETAAGIWVLDHKSDVCEDLAAGHQAHAGQLRAYCEVLERAGHRVLGTGIHWMRYAAVTLSQRDVD</sequence>
<evidence type="ECO:0000259" key="15">
    <source>
        <dbReference type="PROSITE" id="PS51198"/>
    </source>
</evidence>
<keyword evidence="6" id="KW-0269">Exonuclease</keyword>
<comment type="caution">
    <text evidence="17">The sequence shown here is derived from an EMBL/GenBank/DDBJ whole genome shotgun (WGS) entry which is preliminary data.</text>
</comment>
<evidence type="ECO:0000256" key="8">
    <source>
        <dbReference type="ARBA" id="ARBA00023125"/>
    </source>
</evidence>
<keyword evidence="4 14" id="KW-0378">Hydrolase</keyword>
<evidence type="ECO:0000256" key="14">
    <source>
        <dbReference type="PROSITE-ProRule" id="PRU00560"/>
    </source>
</evidence>
<proteinExistence type="predicted"/>
<feature type="binding site" evidence="14">
    <location>
        <begin position="12"/>
        <end position="19"/>
    </location>
    <ligand>
        <name>ATP</name>
        <dbReference type="ChEBI" id="CHEBI:30616"/>
    </ligand>
</feature>
<keyword evidence="3" id="KW-0227">DNA damage</keyword>
<evidence type="ECO:0000256" key="9">
    <source>
        <dbReference type="ARBA" id="ARBA00023204"/>
    </source>
</evidence>
<keyword evidence="18" id="KW-1185">Reference proteome</keyword>
<dbReference type="InterPro" id="IPR038726">
    <property type="entry name" value="PDDEXK_AddAB-type"/>
</dbReference>
<evidence type="ECO:0000256" key="4">
    <source>
        <dbReference type="ARBA" id="ARBA00022801"/>
    </source>
</evidence>
<dbReference type="EC" id="5.6.2.4" evidence="12"/>
<dbReference type="Gene3D" id="3.40.50.300">
    <property type="entry name" value="P-loop containing nucleotide triphosphate hydrolases"/>
    <property type="match status" value="4"/>
</dbReference>
<dbReference type="Proteomes" id="UP001205843">
    <property type="component" value="Unassembled WGS sequence"/>
</dbReference>
<dbReference type="SUPFAM" id="SSF52980">
    <property type="entry name" value="Restriction endonuclease-like"/>
    <property type="match status" value="1"/>
</dbReference>
<evidence type="ECO:0000256" key="1">
    <source>
        <dbReference type="ARBA" id="ARBA00022722"/>
    </source>
</evidence>
<dbReference type="Pfam" id="PF00580">
    <property type="entry name" value="UvrD-helicase"/>
    <property type="match status" value="1"/>
</dbReference>
<dbReference type="SUPFAM" id="SSF52540">
    <property type="entry name" value="P-loop containing nucleoside triphosphate hydrolases"/>
    <property type="match status" value="1"/>
</dbReference>
<keyword evidence="10" id="KW-0413">Isomerase</keyword>
<dbReference type="InterPro" id="IPR027417">
    <property type="entry name" value="P-loop_NTPase"/>
</dbReference>
<dbReference type="GO" id="GO:0004527">
    <property type="term" value="F:exonuclease activity"/>
    <property type="evidence" value="ECO:0007669"/>
    <property type="project" value="UniProtKB-KW"/>
</dbReference>
<dbReference type="GO" id="GO:0005524">
    <property type="term" value="F:ATP binding"/>
    <property type="evidence" value="ECO:0007669"/>
    <property type="project" value="UniProtKB-UniRule"/>
</dbReference>
<dbReference type="InterPro" id="IPR014017">
    <property type="entry name" value="DNA_helicase_UvrD-like_C"/>
</dbReference>
<dbReference type="InterPro" id="IPR011604">
    <property type="entry name" value="PDDEXK-like_dom_sf"/>
</dbReference>
<dbReference type="EMBL" id="JALJXV010000003">
    <property type="protein sequence ID" value="MCP1674126.1"/>
    <property type="molecule type" value="Genomic_DNA"/>
</dbReference>
<dbReference type="InterPro" id="IPR011335">
    <property type="entry name" value="Restrct_endonuc-II-like"/>
</dbReference>
<dbReference type="GO" id="GO:0003677">
    <property type="term" value="F:DNA binding"/>
    <property type="evidence" value="ECO:0007669"/>
    <property type="project" value="UniProtKB-KW"/>
</dbReference>
<dbReference type="PROSITE" id="PS51217">
    <property type="entry name" value="UVRD_HELICASE_CTER"/>
    <property type="match status" value="1"/>
</dbReference>
<keyword evidence="8" id="KW-0238">DNA-binding</keyword>
<feature type="domain" description="UvrD-like helicase ATP-binding" evidence="15">
    <location>
        <begin position="1"/>
        <end position="418"/>
    </location>
</feature>
<keyword evidence="5 14" id="KW-0347">Helicase</keyword>
<keyword evidence="1" id="KW-0540">Nuclease</keyword>
<evidence type="ECO:0000256" key="7">
    <source>
        <dbReference type="ARBA" id="ARBA00022840"/>
    </source>
</evidence>
<dbReference type="PANTHER" id="PTHR11070:SF67">
    <property type="entry name" value="DNA 3'-5' HELICASE"/>
    <property type="match status" value="1"/>
</dbReference>
<dbReference type="Pfam" id="PF13361">
    <property type="entry name" value="UvrD_C"/>
    <property type="match status" value="1"/>
</dbReference>
<reference evidence="17" key="1">
    <citation type="submission" date="2022-03" db="EMBL/GenBank/DDBJ databases">
        <title>Genomic Encyclopedia of Type Strains, Phase III (KMG-III): the genomes of soil and plant-associated and newly described type strains.</title>
        <authorList>
            <person name="Whitman W."/>
        </authorList>
    </citation>
    <scope>NUCLEOTIDE SEQUENCE</scope>
    <source>
        <strain evidence="17">ANL 6-2</strain>
    </source>
</reference>
<evidence type="ECO:0000259" key="16">
    <source>
        <dbReference type="PROSITE" id="PS51217"/>
    </source>
</evidence>
<feature type="domain" description="UvrD-like helicase C-terminal" evidence="16">
    <location>
        <begin position="419"/>
        <end position="708"/>
    </location>
</feature>
<dbReference type="GO" id="GO:0000725">
    <property type="term" value="P:recombinational repair"/>
    <property type="evidence" value="ECO:0007669"/>
    <property type="project" value="TreeGrafter"/>
</dbReference>
<dbReference type="AlphaFoldDB" id="A0AAE3G3N0"/>